<protein>
    <submittedName>
        <fullName evidence="2">Alkylhydroperoxidase</fullName>
    </submittedName>
</protein>
<organism evidence="2 3">
    <name type="scientific">Pandoraea pneumonica</name>
    <dbReference type="NCBI Taxonomy" id="2508299"/>
    <lineage>
        <taxon>Bacteria</taxon>
        <taxon>Pseudomonadati</taxon>
        <taxon>Pseudomonadota</taxon>
        <taxon>Betaproteobacteria</taxon>
        <taxon>Burkholderiales</taxon>
        <taxon>Burkholderiaceae</taxon>
        <taxon>Pandoraea</taxon>
    </lineage>
</organism>
<feature type="domain" description="Carboxymuconolactone decarboxylase-like" evidence="1">
    <location>
        <begin position="84"/>
        <end position="157"/>
    </location>
</feature>
<dbReference type="PANTHER" id="PTHR35446">
    <property type="entry name" value="SI:CH211-175M2.5"/>
    <property type="match status" value="1"/>
</dbReference>
<gene>
    <name evidence="2" type="ORF">PPN31114_00629</name>
</gene>
<proteinExistence type="predicted"/>
<evidence type="ECO:0000313" key="3">
    <source>
        <dbReference type="Proteomes" id="UP000366945"/>
    </source>
</evidence>
<evidence type="ECO:0000259" key="1">
    <source>
        <dbReference type="Pfam" id="PF02627"/>
    </source>
</evidence>
<dbReference type="GO" id="GO:0051920">
    <property type="term" value="F:peroxiredoxin activity"/>
    <property type="evidence" value="ECO:0007669"/>
    <property type="project" value="InterPro"/>
</dbReference>
<dbReference type="Pfam" id="PF02627">
    <property type="entry name" value="CMD"/>
    <property type="match status" value="1"/>
</dbReference>
<keyword evidence="2" id="KW-0575">Peroxidase</keyword>
<dbReference type="NCBIfam" id="TIGR00778">
    <property type="entry name" value="ahpD_dom"/>
    <property type="match status" value="1"/>
</dbReference>
<keyword evidence="2" id="KW-0560">Oxidoreductase</keyword>
<dbReference type="Proteomes" id="UP000366945">
    <property type="component" value="Unassembled WGS sequence"/>
</dbReference>
<reference evidence="2 3" key="1">
    <citation type="submission" date="2019-08" db="EMBL/GenBank/DDBJ databases">
        <authorList>
            <person name="Peeters C."/>
        </authorList>
    </citation>
    <scope>NUCLEOTIDE SEQUENCE [LARGE SCALE GENOMIC DNA]</scope>
    <source>
        <strain evidence="2 3">LMG 31114</strain>
    </source>
</reference>
<keyword evidence="3" id="KW-1185">Reference proteome</keyword>
<dbReference type="Gene3D" id="1.20.1290.10">
    <property type="entry name" value="AhpD-like"/>
    <property type="match status" value="1"/>
</dbReference>
<name>A0A5E4SB21_9BURK</name>
<dbReference type="InterPro" id="IPR003779">
    <property type="entry name" value="CMD-like"/>
</dbReference>
<dbReference type="PANTHER" id="PTHR35446:SF2">
    <property type="entry name" value="CARBOXYMUCONOLACTONE DECARBOXYLASE-LIKE DOMAIN-CONTAINING PROTEIN"/>
    <property type="match status" value="1"/>
</dbReference>
<dbReference type="SUPFAM" id="SSF69118">
    <property type="entry name" value="AhpD-like"/>
    <property type="match status" value="1"/>
</dbReference>
<dbReference type="InterPro" id="IPR029032">
    <property type="entry name" value="AhpD-like"/>
</dbReference>
<evidence type="ECO:0000313" key="2">
    <source>
        <dbReference type="EMBL" id="VVD71408.1"/>
    </source>
</evidence>
<accession>A0A5E4SB21</accession>
<dbReference type="InterPro" id="IPR004675">
    <property type="entry name" value="AhpD_core"/>
</dbReference>
<sequence length="173" mass="18991">MILICDNVLRFLQDDVSRKSFEKACNLALRPTANAKAYLMSQQAPVEYANATPEVKAVFDDIKTTRGVPDVNNFWKFIAQHPPTLARTWDSVKDVMAPGALDPLIKELIYVAVSVTNNCGYCVASHTAAARRAGMTDEMFGELLAVVGMANETNRLAVGYRVPIDPAFELPAK</sequence>
<dbReference type="EMBL" id="CABPSK010000001">
    <property type="protein sequence ID" value="VVD71408.1"/>
    <property type="molecule type" value="Genomic_DNA"/>
</dbReference>
<dbReference type="AlphaFoldDB" id="A0A5E4SB21"/>